<reference evidence="1 2" key="1">
    <citation type="submission" date="2018-09" db="EMBL/GenBank/DDBJ databases">
        <title>Complete genome sequence of Euzebya sp. DY32-46 isolated from seawater of Pacific Ocean.</title>
        <authorList>
            <person name="Xu L."/>
            <person name="Wu Y.-H."/>
            <person name="Xu X.-W."/>
        </authorList>
    </citation>
    <scope>NUCLEOTIDE SEQUENCE [LARGE SCALE GENOMIC DNA]</scope>
    <source>
        <strain evidence="1 2">DY32-46</strain>
    </source>
</reference>
<name>A0A346XS62_9ACTN</name>
<dbReference type="AlphaFoldDB" id="A0A346XS62"/>
<gene>
    <name evidence="1" type="ORF">DVS28_a0352</name>
</gene>
<accession>A0A346XS62</accession>
<dbReference type="EMBL" id="CP031165">
    <property type="protein sequence ID" value="AXV05059.1"/>
    <property type="molecule type" value="Genomic_DNA"/>
</dbReference>
<protein>
    <submittedName>
        <fullName evidence="1">Uncharacterized protein</fullName>
    </submittedName>
</protein>
<evidence type="ECO:0000313" key="2">
    <source>
        <dbReference type="Proteomes" id="UP000264006"/>
    </source>
</evidence>
<organism evidence="1 2">
    <name type="scientific">Euzebya pacifica</name>
    <dbReference type="NCBI Taxonomy" id="1608957"/>
    <lineage>
        <taxon>Bacteria</taxon>
        <taxon>Bacillati</taxon>
        <taxon>Actinomycetota</taxon>
        <taxon>Nitriliruptoria</taxon>
        <taxon>Euzebyales</taxon>
    </lineage>
</organism>
<evidence type="ECO:0000313" key="1">
    <source>
        <dbReference type="EMBL" id="AXV05059.1"/>
    </source>
</evidence>
<proteinExistence type="predicted"/>
<sequence length="46" mass="5362">MEFRQSFRVENRSMGLKPSLDGPVRRDANVGWALLDRQIATDEDQR</sequence>
<dbReference type="Proteomes" id="UP000264006">
    <property type="component" value="Chromosome"/>
</dbReference>
<keyword evidence="2" id="KW-1185">Reference proteome</keyword>
<dbReference type="KEGG" id="euz:DVS28_a0352"/>